<accession>A0A2G9TQR6</accession>
<evidence type="ECO:0000313" key="3">
    <source>
        <dbReference type="Proteomes" id="UP000230423"/>
    </source>
</evidence>
<dbReference type="EMBL" id="KZ355866">
    <property type="protein sequence ID" value="PIO60238.1"/>
    <property type="molecule type" value="Genomic_DNA"/>
</dbReference>
<feature type="region of interest" description="Disordered" evidence="1">
    <location>
        <begin position="1"/>
        <end position="50"/>
    </location>
</feature>
<gene>
    <name evidence="2" type="ORF">TELCIR_18270</name>
</gene>
<evidence type="ECO:0000256" key="1">
    <source>
        <dbReference type="SAM" id="MobiDB-lite"/>
    </source>
</evidence>
<proteinExistence type="predicted"/>
<evidence type="ECO:0000313" key="2">
    <source>
        <dbReference type="EMBL" id="PIO60238.1"/>
    </source>
</evidence>
<dbReference type="AlphaFoldDB" id="A0A2G9TQR6"/>
<protein>
    <submittedName>
        <fullName evidence="2">Uncharacterized protein</fullName>
    </submittedName>
</protein>
<dbReference type="Proteomes" id="UP000230423">
    <property type="component" value="Unassembled WGS sequence"/>
</dbReference>
<feature type="compositionally biased region" description="Gly residues" evidence="1">
    <location>
        <begin position="22"/>
        <end position="41"/>
    </location>
</feature>
<keyword evidence="3" id="KW-1185">Reference proteome</keyword>
<organism evidence="2 3">
    <name type="scientific">Teladorsagia circumcincta</name>
    <name type="common">Brown stomach worm</name>
    <name type="synonym">Ostertagia circumcincta</name>
    <dbReference type="NCBI Taxonomy" id="45464"/>
    <lineage>
        <taxon>Eukaryota</taxon>
        <taxon>Metazoa</taxon>
        <taxon>Ecdysozoa</taxon>
        <taxon>Nematoda</taxon>
        <taxon>Chromadorea</taxon>
        <taxon>Rhabditida</taxon>
        <taxon>Rhabditina</taxon>
        <taxon>Rhabditomorpha</taxon>
        <taxon>Strongyloidea</taxon>
        <taxon>Trichostrongylidae</taxon>
        <taxon>Teladorsagia</taxon>
    </lineage>
</organism>
<sequence>MSRPRRSRVSTASAVPFRPGKRGGAGGSAMDSSGGGGGGPNGVSEDSVLVIDPTQILVSLK</sequence>
<reference evidence="2 3" key="1">
    <citation type="submission" date="2015-09" db="EMBL/GenBank/DDBJ databases">
        <title>Draft genome of the parasitic nematode Teladorsagia circumcincta isolate WARC Sus (inbred).</title>
        <authorList>
            <person name="Mitreva M."/>
        </authorList>
    </citation>
    <scope>NUCLEOTIDE SEQUENCE [LARGE SCALE GENOMIC DNA]</scope>
    <source>
        <strain evidence="2 3">S</strain>
    </source>
</reference>
<name>A0A2G9TQR6_TELCI</name>